<evidence type="ECO:0000313" key="1">
    <source>
        <dbReference type="EMBL" id="GFB32590.1"/>
    </source>
</evidence>
<feature type="non-terminal residue" evidence="1">
    <location>
        <position position="214"/>
    </location>
</feature>
<dbReference type="Gene3D" id="2.40.70.10">
    <property type="entry name" value="Acid Proteases"/>
    <property type="match status" value="1"/>
</dbReference>
<keyword evidence="1" id="KW-0548">Nucleotidyltransferase</keyword>
<dbReference type="PANTHER" id="PTHR33067">
    <property type="entry name" value="RNA-DIRECTED DNA POLYMERASE-RELATED"/>
    <property type="match status" value="1"/>
</dbReference>
<comment type="caution">
    <text evidence="1">The sequence shown here is derived from an EMBL/GenBank/DDBJ whole genome shotgun (WGS) entry which is preliminary data.</text>
</comment>
<dbReference type="EMBL" id="BKCJ010602544">
    <property type="protein sequence ID" value="GFB32590.1"/>
    <property type="molecule type" value="Genomic_DNA"/>
</dbReference>
<accession>A0A699LB46</accession>
<keyword evidence="1" id="KW-0695">RNA-directed DNA polymerase</keyword>
<dbReference type="InterPro" id="IPR021109">
    <property type="entry name" value="Peptidase_aspartic_dom_sf"/>
</dbReference>
<protein>
    <submittedName>
        <fullName evidence="1">Reverse transcriptase domain-containing protein</fullName>
    </submittedName>
</protein>
<reference evidence="1" key="1">
    <citation type="journal article" date="2019" name="Sci. Rep.">
        <title>Draft genome of Tanacetum cinerariifolium, the natural source of mosquito coil.</title>
        <authorList>
            <person name="Yamashiro T."/>
            <person name="Shiraishi A."/>
            <person name="Satake H."/>
            <person name="Nakayama K."/>
        </authorList>
    </citation>
    <scope>NUCLEOTIDE SEQUENCE</scope>
</reference>
<name>A0A699LB46_TANCI</name>
<proteinExistence type="predicted"/>
<dbReference type="PANTHER" id="PTHR33067:SF9">
    <property type="entry name" value="RNA-DIRECTED DNA POLYMERASE"/>
    <property type="match status" value="1"/>
</dbReference>
<sequence length="214" mass="24093">MSYTAVGIARDVFVLVGKFTFPTAFVIVDYESDPRVPLILGRPFLQTACALIDVHGKEMILRDGDERLTLNLRHDTSSYSNQPQKESIKLINVFNNSSKDFLEDLFLTNQPSGNPTFSHLELTLPEVKDDIFDPKGGNVLLEKLLSPSSYSSLKDSIDQSNLADLNDNFVDSMPEMFTDEHALEYSSPLIFDEYDDDLFKVESVSLEKSNKNVI</sequence>
<organism evidence="1">
    <name type="scientific">Tanacetum cinerariifolium</name>
    <name type="common">Dalmatian daisy</name>
    <name type="synonym">Chrysanthemum cinerariifolium</name>
    <dbReference type="NCBI Taxonomy" id="118510"/>
    <lineage>
        <taxon>Eukaryota</taxon>
        <taxon>Viridiplantae</taxon>
        <taxon>Streptophyta</taxon>
        <taxon>Embryophyta</taxon>
        <taxon>Tracheophyta</taxon>
        <taxon>Spermatophyta</taxon>
        <taxon>Magnoliopsida</taxon>
        <taxon>eudicotyledons</taxon>
        <taxon>Gunneridae</taxon>
        <taxon>Pentapetalae</taxon>
        <taxon>asterids</taxon>
        <taxon>campanulids</taxon>
        <taxon>Asterales</taxon>
        <taxon>Asteraceae</taxon>
        <taxon>Asteroideae</taxon>
        <taxon>Anthemideae</taxon>
        <taxon>Anthemidinae</taxon>
        <taxon>Tanacetum</taxon>
    </lineage>
</organism>
<dbReference type="AlphaFoldDB" id="A0A699LB46"/>
<gene>
    <name evidence="1" type="ORF">Tci_704561</name>
</gene>
<keyword evidence="1" id="KW-0808">Transferase</keyword>
<dbReference type="GO" id="GO:0003964">
    <property type="term" value="F:RNA-directed DNA polymerase activity"/>
    <property type="evidence" value="ECO:0007669"/>
    <property type="project" value="UniProtKB-KW"/>
</dbReference>